<dbReference type="Proteomes" id="UP000440096">
    <property type="component" value="Unassembled WGS sequence"/>
</dbReference>
<gene>
    <name evidence="3" type="ORF">GKO32_25730</name>
</gene>
<keyword evidence="2" id="KW-0812">Transmembrane</keyword>
<keyword evidence="2" id="KW-1133">Transmembrane helix</keyword>
<dbReference type="AlphaFoldDB" id="A0A6N7YWA3"/>
<dbReference type="EMBL" id="WMBA01000047">
    <property type="protein sequence ID" value="MTD57345.1"/>
    <property type="molecule type" value="Genomic_DNA"/>
</dbReference>
<name>A0A6N7YWA3_9PSEU</name>
<keyword evidence="4" id="KW-1185">Reference proteome</keyword>
<protein>
    <submittedName>
        <fullName evidence="3">Phage holin family protein</fullName>
    </submittedName>
</protein>
<dbReference type="OrthoDB" id="4870234at2"/>
<evidence type="ECO:0000256" key="1">
    <source>
        <dbReference type="SAM" id="MobiDB-lite"/>
    </source>
</evidence>
<dbReference type="Pfam" id="PF07332">
    <property type="entry name" value="Phage_holin_3_6"/>
    <property type="match status" value="1"/>
</dbReference>
<dbReference type="RefSeq" id="WP_154759489.1">
    <property type="nucleotide sequence ID" value="NZ_WMBA01000047.1"/>
</dbReference>
<evidence type="ECO:0000313" key="3">
    <source>
        <dbReference type="EMBL" id="MTD57345.1"/>
    </source>
</evidence>
<feature type="transmembrane region" description="Helical" evidence="2">
    <location>
        <begin position="77"/>
        <end position="97"/>
    </location>
</feature>
<dbReference type="InterPro" id="IPR009937">
    <property type="entry name" value="Phage_holin_3_6"/>
</dbReference>
<sequence>MTAESRSIPQLVKDMSEQTRRLVRDEMRIAEAELKEGGKRAGIGAGLGGFAAVIAFLGGGALVAAAVLALALVLPGWAAAVIVGAVLFAAAGLFALAGKKQVQSAAPTETADEMRKDVDLMRGHSHA</sequence>
<organism evidence="3 4">
    <name type="scientific">Amycolatopsis pithecellobii</name>
    <dbReference type="NCBI Taxonomy" id="664692"/>
    <lineage>
        <taxon>Bacteria</taxon>
        <taxon>Bacillati</taxon>
        <taxon>Actinomycetota</taxon>
        <taxon>Actinomycetes</taxon>
        <taxon>Pseudonocardiales</taxon>
        <taxon>Pseudonocardiaceae</taxon>
        <taxon>Amycolatopsis</taxon>
    </lineage>
</organism>
<comment type="caution">
    <text evidence="3">The sequence shown here is derived from an EMBL/GenBank/DDBJ whole genome shotgun (WGS) entry which is preliminary data.</text>
</comment>
<feature type="transmembrane region" description="Helical" evidence="2">
    <location>
        <begin position="45"/>
        <end position="71"/>
    </location>
</feature>
<feature type="compositionally biased region" description="Basic and acidic residues" evidence="1">
    <location>
        <begin position="112"/>
        <end position="127"/>
    </location>
</feature>
<reference evidence="3 4" key="1">
    <citation type="submission" date="2019-11" db="EMBL/GenBank/DDBJ databases">
        <title>Draft genome of Amycolatopsis RM579.</title>
        <authorList>
            <person name="Duangmal K."/>
            <person name="Mingma R."/>
        </authorList>
    </citation>
    <scope>NUCLEOTIDE SEQUENCE [LARGE SCALE GENOMIC DNA]</scope>
    <source>
        <strain evidence="3 4">RM579</strain>
    </source>
</reference>
<evidence type="ECO:0000256" key="2">
    <source>
        <dbReference type="SAM" id="Phobius"/>
    </source>
</evidence>
<accession>A0A6N7YWA3</accession>
<proteinExistence type="predicted"/>
<keyword evidence="2" id="KW-0472">Membrane</keyword>
<evidence type="ECO:0000313" key="4">
    <source>
        <dbReference type="Proteomes" id="UP000440096"/>
    </source>
</evidence>
<feature type="region of interest" description="Disordered" evidence="1">
    <location>
        <begin position="106"/>
        <end position="127"/>
    </location>
</feature>